<keyword evidence="1" id="KW-1133">Transmembrane helix</keyword>
<dbReference type="AlphaFoldDB" id="A0A1H6X7D6"/>
<evidence type="ECO:0000313" key="2">
    <source>
        <dbReference type="EMBL" id="SEJ22527.1"/>
    </source>
</evidence>
<keyword evidence="1" id="KW-0472">Membrane</keyword>
<protein>
    <submittedName>
        <fullName evidence="2">Uncharacterized protein</fullName>
    </submittedName>
</protein>
<organism evidence="2 3">
    <name type="scientific">Propionispira arboris</name>
    <dbReference type="NCBI Taxonomy" id="84035"/>
    <lineage>
        <taxon>Bacteria</taxon>
        <taxon>Bacillati</taxon>
        <taxon>Bacillota</taxon>
        <taxon>Negativicutes</taxon>
        <taxon>Selenomonadales</taxon>
        <taxon>Selenomonadaceae</taxon>
        <taxon>Propionispira</taxon>
    </lineage>
</organism>
<evidence type="ECO:0000313" key="3">
    <source>
        <dbReference type="Proteomes" id="UP000199662"/>
    </source>
</evidence>
<reference evidence="2 3" key="1">
    <citation type="submission" date="2016-10" db="EMBL/GenBank/DDBJ databases">
        <authorList>
            <person name="de Groot N.N."/>
        </authorList>
    </citation>
    <scope>NUCLEOTIDE SEQUENCE [LARGE SCALE GENOMIC DNA]</scope>
    <source>
        <strain evidence="2 3">DSM 2179</strain>
    </source>
</reference>
<accession>A0A1H6X7D6</accession>
<name>A0A1H6X7D6_9FIRM</name>
<proteinExistence type="predicted"/>
<keyword evidence="1" id="KW-0812">Transmembrane</keyword>
<sequence>MSDKIIDIAFAFIFGWHLLTRQWPFGDTLQSVMDVIFGISMLLILVKYFILWKRGRTLAATQGLQENKRSGNRNLTVSSKKKRRCNR</sequence>
<dbReference type="RefSeq" id="WP_091830108.1">
    <property type="nucleotide sequence ID" value="NZ_FNZK01000004.1"/>
</dbReference>
<feature type="transmembrane region" description="Helical" evidence="1">
    <location>
        <begin position="5"/>
        <end position="23"/>
    </location>
</feature>
<dbReference type="EMBL" id="FNZK01000004">
    <property type="protein sequence ID" value="SEJ22527.1"/>
    <property type="molecule type" value="Genomic_DNA"/>
</dbReference>
<dbReference type="STRING" id="84035.SAMN05660742_104227"/>
<gene>
    <name evidence="2" type="ORF">SAMN05660742_104227</name>
</gene>
<keyword evidence="3" id="KW-1185">Reference proteome</keyword>
<feature type="transmembrane region" description="Helical" evidence="1">
    <location>
        <begin position="35"/>
        <end position="52"/>
    </location>
</feature>
<evidence type="ECO:0000256" key="1">
    <source>
        <dbReference type="SAM" id="Phobius"/>
    </source>
</evidence>
<dbReference type="Proteomes" id="UP000199662">
    <property type="component" value="Unassembled WGS sequence"/>
</dbReference>